<protein>
    <submittedName>
        <fullName evidence="1">Uncharacterized protein</fullName>
    </submittedName>
</protein>
<organism evidence="1 2">
    <name type="scientific">Nitrosomonas supralitoralis</name>
    <dbReference type="NCBI Taxonomy" id="2116706"/>
    <lineage>
        <taxon>Bacteria</taxon>
        <taxon>Pseudomonadati</taxon>
        <taxon>Pseudomonadota</taxon>
        <taxon>Betaproteobacteria</taxon>
        <taxon>Nitrosomonadales</taxon>
        <taxon>Nitrosomonadaceae</taxon>
        <taxon>Nitrosomonas</taxon>
    </lineage>
</organism>
<name>A0A2P7NRL3_9PROT</name>
<dbReference type="AlphaFoldDB" id="A0A2P7NRL3"/>
<accession>A0A2P7NRL3</accession>
<comment type="caution">
    <text evidence="1">The sequence shown here is derived from an EMBL/GenBank/DDBJ whole genome shotgun (WGS) entry which is preliminary data.</text>
</comment>
<proteinExistence type="predicted"/>
<dbReference type="EMBL" id="PXXU01000069">
    <property type="protein sequence ID" value="PSJ16126.1"/>
    <property type="molecule type" value="Genomic_DNA"/>
</dbReference>
<keyword evidence="2" id="KW-1185">Reference proteome</keyword>
<gene>
    <name evidence="1" type="ORF">C7H79_15125</name>
</gene>
<evidence type="ECO:0000313" key="1">
    <source>
        <dbReference type="EMBL" id="PSJ16126.1"/>
    </source>
</evidence>
<dbReference type="Proteomes" id="UP000241912">
    <property type="component" value="Unassembled WGS sequence"/>
</dbReference>
<evidence type="ECO:0000313" key="2">
    <source>
        <dbReference type="Proteomes" id="UP000241912"/>
    </source>
</evidence>
<sequence>MLKREGSQFGRRRVSTLMKQMGIHAI</sequence>
<reference evidence="1 2" key="1">
    <citation type="submission" date="2018-03" db="EMBL/GenBank/DDBJ databases">
        <title>Draft genome of Nitrosomonas supralitoralis APG5.</title>
        <authorList>
            <person name="Urakawa H."/>
            <person name="Lopez J.V."/>
        </authorList>
    </citation>
    <scope>NUCLEOTIDE SEQUENCE [LARGE SCALE GENOMIC DNA]</scope>
    <source>
        <strain evidence="1 2">APG5</strain>
    </source>
</reference>